<feature type="domain" description="Zinc-ribbon" evidence="3">
    <location>
        <begin position="5"/>
        <end position="27"/>
    </location>
</feature>
<sequence>MALIKCSECGKEISDKASACPHCGYPMGEIKVTEVERPAQEAPSVQVEAHPPTAEPPHKKSSIMIFVAFLVILTAVALAFASFDDRTKTARQNNEGKTKTIPTNATRVETVSKPEPYIPYEFAKDFVRDRLVAPSTAKFMPISRVHYVLYPDQKTWRITSFVDSQNAFGAMVRTKWSVKLIETKDTWKLLDIKFEQ</sequence>
<proteinExistence type="predicted"/>
<dbReference type="RefSeq" id="WP_051682895.1">
    <property type="nucleotide sequence ID" value="NZ_JMKI01000053.1"/>
</dbReference>
<feature type="region of interest" description="Disordered" evidence="1">
    <location>
        <begin position="36"/>
        <end position="56"/>
    </location>
</feature>
<keyword evidence="2" id="KW-0472">Membrane</keyword>
<dbReference type="AlphaFoldDB" id="A0A073J0T2"/>
<evidence type="ECO:0000259" key="3">
    <source>
        <dbReference type="Pfam" id="PF13240"/>
    </source>
</evidence>
<dbReference type="InterPro" id="IPR026870">
    <property type="entry name" value="Zinc_ribbon_dom"/>
</dbReference>
<keyword evidence="5" id="KW-1185">Reference proteome</keyword>
<dbReference type="Pfam" id="PF13240">
    <property type="entry name" value="Zn_Ribbon_1"/>
    <property type="match status" value="1"/>
</dbReference>
<evidence type="ECO:0000256" key="1">
    <source>
        <dbReference type="SAM" id="MobiDB-lite"/>
    </source>
</evidence>
<dbReference type="OrthoDB" id="794683at2"/>
<dbReference type="eggNOG" id="ENOG5033BRN">
    <property type="taxonomic scope" value="Bacteria"/>
</dbReference>
<gene>
    <name evidence="4" type="ORF">EH55_11420</name>
</gene>
<accession>A0A073J0T2</accession>
<protein>
    <recommendedName>
        <fullName evidence="3">Zinc-ribbon domain-containing protein</fullName>
    </recommendedName>
</protein>
<name>A0A073J0T2_9BACT</name>
<comment type="caution">
    <text evidence="4">The sequence shown here is derived from an EMBL/GenBank/DDBJ whole genome shotgun (WGS) entry which is preliminary data.</text>
</comment>
<evidence type="ECO:0000313" key="5">
    <source>
        <dbReference type="Proteomes" id="UP000027665"/>
    </source>
</evidence>
<evidence type="ECO:0000313" key="4">
    <source>
        <dbReference type="EMBL" id="KEJ91302.1"/>
    </source>
</evidence>
<dbReference type="Proteomes" id="UP000027665">
    <property type="component" value="Unassembled WGS sequence"/>
</dbReference>
<reference evidence="4 5" key="1">
    <citation type="submission" date="2014-04" db="EMBL/GenBank/DDBJ databases">
        <title>Draft Genome Sequence of Synergistes jonesii.</title>
        <authorList>
            <person name="Coil D.A."/>
            <person name="Eisen J.A."/>
            <person name="Holland-Moritz H.E."/>
        </authorList>
    </citation>
    <scope>NUCLEOTIDE SEQUENCE [LARGE SCALE GENOMIC DNA]</scope>
    <source>
        <strain evidence="4 5">78-1</strain>
    </source>
</reference>
<evidence type="ECO:0000256" key="2">
    <source>
        <dbReference type="SAM" id="Phobius"/>
    </source>
</evidence>
<dbReference type="STRING" id="2754.EH55_11420"/>
<dbReference type="EMBL" id="JMKI01000053">
    <property type="protein sequence ID" value="KEJ91302.1"/>
    <property type="molecule type" value="Genomic_DNA"/>
</dbReference>
<keyword evidence="2" id="KW-0812">Transmembrane</keyword>
<organism evidence="4 5">
    <name type="scientific">Synergistes jonesii</name>
    <dbReference type="NCBI Taxonomy" id="2754"/>
    <lineage>
        <taxon>Bacteria</taxon>
        <taxon>Thermotogati</taxon>
        <taxon>Synergistota</taxon>
        <taxon>Synergistia</taxon>
        <taxon>Synergistales</taxon>
        <taxon>Synergistaceae</taxon>
        <taxon>Synergistes</taxon>
    </lineage>
</organism>
<feature type="transmembrane region" description="Helical" evidence="2">
    <location>
        <begin position="63"/>
        <end position="83"/>
    </location>
</feature>
<keyword evidence="2" id="KW-1133">Transmembrane helix</keyword>
<dbReference type="GeneID" id="90984828"/>